<evidence type="ECO:0000256" key="2">
    <source>
        <dbReference type="ARBA" id="ARBA00012405"/>
    </source>
</evidence>
<dbReference type="Proteomes" id="UP001183390">
    <property type="component" value="Unassembled WGS sequence"/>
</dbReference>
<evidence type="ECO:0000256" key="4">
    <source>
        <dbReference type="ARBA" id="ARBA00022692"/>
    </source>
</evidence>
<dbReference type="SUPFAM" id="SSF56176">
    <property type="entry name" value="FAD-binding/transporter-associated domain-like"/>
    <property type="match status" value="1"/>
</dbReference>
<dbReference type="Pfam" id="PF01565">
    <property type="entry name" value="FAD_binding_4"/>
    <property type="match status" value="1"/>
</dbReference>
<dbReference type="Gene3D" id="3.30.465.10">
    <property type="match status" value="1"/>
</dbReference>
<evidence type="ECO:0000256" key="6">
    <source>
        <dbReference type="ARBA" id="ARBA00022989"/>
    </source>
</evidence>
<dbReference type="EMBL" id="JAVREP010000016">
    <property type="protein sequence ID" value="MDT0330862.1"/>
    <property type="molecule type" value="Genomic_DNA"/>
</dbReference>
<protein>
    <recommendedName>
        <fullName evidence="2">Delta(24)-sterol reductase</fullName>
        <ecNumber evidence="2">1.3.1.72</ecNumber>
    </recommendedName>
</protein>
<keyword evidence="11" id="KW-1185">Reference proteome</keyword>
<keyword evidence="4" id="KW-0812">Transmembrane</keyword>
<accession>A0ABU2ME25</accession>
<dbReference type="InterPro" id="IPR006094">
    <property type="entry name" value="Oxid_FAD_bind_N"/>
</dbReference>
<dbReference type="InterPro" id="IPR040165">
    <property type="entry name" value="Diminuto-like"/>
</dbReference>
<gene>
    <name evidence="10" type="ORF">RM479_20780</name>
</gene>
<evidence type="ECO:0000256" key="8">
    <source>
        <dbReference type="ARBA" id="ARBA00023136"/>
    </source>
</evidence>
<dbReference type="InterPro" id="IPR016166">
    <property type="entry name" value="FAD-bd_PCMH"/>
</dbReference>
<evidence type="ECO:0000256" key="1">
    <source>
        <dbReference type="ARBA" id="ARBA00004167"/>
    </source>
</evidence>
<comment type="subcellular location">
    <subcellularLocation>
        <location evidence="1">Membrane</location>
        <topology evidence="1">Single-pass membrane protein</topology>
    </subcellularLocation>
</comment>
<reference evidence="11" key="1">
    <citation type="submission" date="2023-07" db="EMBL/GenBank/DDBJ databases">
        <title>30 novel species of actinomycetes from the DSMZ collection.</title>
        <authorList>
            <person name="Nouioui I."/>
        </authorList>
    </citation>
    <scope>NUCLEOTIDE SEQUENCE [LARGE SCALE GENOMIC DNA]</scope>
    <source>
        <strain evidence="11">DSM 44743</strain>
    </source>
</reference>
<dbReference type="EC" id="1.3.1.72" evidence="2"/>
<evidence type="ECO:0000259" key="9">
    <source>
        <dbReference type="PROSITE" id="PS51387"/>
    </source>
</evidence>
<dbReference type="PANTHER" id="PTHR10801:SF0">
    <property type="entry name" value="DELTA(24)-STEROL REDUCTASE"/>
    <property type="match status" value="1"/>
</dbReference>
<dbReference type="RefSeq" id="WP_311513446.1">
    <property type="nucleotide sequence ID" value="NZ_JAVREP010000016.1"/>
</dbReference>
<dbReference type="PANTHER" id="PTHR10801">
    <property type="entry name" value="24-DEHYDROCHOLESTEROL REDUCTASE"/>
    <property type="match status" value="1"/>
</dbReference>
<dbReference type="InterPro" id="IPR036318">
    <property type="entry name" value="FAD-bd_PCMH-like_sf"/>
</dbReference>
<evidence type="ECO:0000313" key="11">
    <source>
        <dbReference type="Proteomes" id="UP001183390"/>
    </source>
</evidence>
<dbReference type="InterPro" id="IPR016169">
    <property type="entry name" value="FAD-bd_PCMH_sub2"/>
</dbReference>
<proteinExistence type="predicted"/>
<keyword evidence="5" id="KW-0274">FAD</keyword>
<dbReference type="PROSITE" id="PS51387">
    <property type="entry name" value="FAD_PCMH"/>
    <property type="match status" value="1"/>
</dbReference>
<keyword evidence="3" id="KW-0285">Flavoprotein</keyword>
<name>A0ABU2ME25_9ACTN</name>
<evidence type="ECO:0000256" key="5">
    <source>
        <dbReference type="ARBA" id="ARBA00022827"/>
    </source>
</evidence>
<evidence type="ECO:0000256" key="3">
    <source>
        <dbReference type="ARBA" id="ARBA00022630"/>
    </source>
</evidence>
<comment type="caution">
    <text evidence="10">The sequence shown here is derived from an EMBL/GenBank/DDBJ whole genome shotgun (WGS) entry which is preliminary data.</text>
</comment>
<organism evidence="10 11">
    <name type="scientific">Nocardiopsis lambiniae</name>
    <dbReference type="NCBI Taxonomy" id="3075539"/>
    <lineage>
        <taxon>Bacteria</taxon>
        <taxon>Bacillati</taxon>
        <taxon>Actinomycetota</taxon>
        <taxon>Actinomycetes</taxon>
        <taxon>Streptosporangiales</taxon>
        <taxon>Nocardiopsidaceae</taxon>
        <taxon>Nocardiopsis</taxon>
    </lineage>
</organism>
<dbReference type="SUPFAM" id="SSF55103">
    <property type="entry name" value="FAD-linked oxidases, C-terminal domain"/>
    <property type="match status" value="1"/>
</dbReference>
<evidence type="ECO:0000256" key="7">
    <source>
        <dbReference type="ARBA" id="ARBA00023002"/>
    </source>
</evidence>
<evidence type="ECO:0000313" key="10">
    <source>
        <dbReference type="EMBL" id="MDT0330862.1"/>
    </source>
</evidence>
<keyword evidence="8" id="KW-0472">Membrane</keyword>
<sequence length="483" mass="54601">MSPQRQGTNSETAIGDGVGLAAHIAAVARLRRDYRALPPDAPVRLAKPTSNLFRFREPTGAPALDVSAFAGVISIDPVERLADVGGMTTYEDLVAATLPHGLMPTVVPQLRTITLGGAVTGMGIESSSFRNGLPHEAVQEMEILTGSGDIVTATRDNAHSDLFHGFPNSYGTLGYGLRLRIALEPVSPYVHLRHLRFHSAAEAMDALARICADRSHDGRPVDFVDGVAFSRDELYLTVARFTDRAPRLSDYTGRDIYYRSIQRNADRGSGDHLTVHDYLWRWDTDWFWCSRAFGVQHPLVRPLWPRSLKRSDVYRRLVAWDRRTAFSRLLDHYRGHRPREPLIQDIEVGVERGAEFLDFFHDEIGMTPVWMCPLRLSEPRGAAPDLDGHVWPLYPLENDRLYVNFGFWGLVDMKPGQRRAHHNRRIEERVAELGGHKSLYSDSFYTEDEFWRLYNGSAYAGLKETYDPQGRLLDLYAKCVRNG</sequence>
<dbReference type="InterPro" id="IPR016164">
    <property type="entry name" value="FAD-linked_Oxase-like_C"/>
</dbReference>
<keyword evidence="7" id="KW-0560">Oxidoreductase</keyword>
<feature type="domain" description="FAD-binding PCMH-type" evidence="9">
    <location>
        <begin position="5"/>
        <end position="186"/>
    </location>
</feature>
<keyword evidence="6" id="KW-1133">Transmembrane helix</keyword>